<dbReference type="Proteomes" id="UP000566819">
    <property type="component" value="Unassembled WGS sequence"/>
</dbReference>
<keyword evidence="2" id="KW-1185">Reference proteome</keyword>
<accession>A0A8H4RMW4</accession>
<evidence type="ECO:0000313" key="2">
    <source>
        <dbReference type="Proteomes" id="UP000566819"/>
    </source>
</evidence>
<evidence type="ECO:0000313" key="1">
    <source>
        <dbReference type="EMBL" id="KAF4632176.1"/>
    </source>
</evidence>
<name>A0A8H4RMW4_9HELO</name>
<sequence length="269" mass="30701">MSTLAINTDSETGHMGSADETECDMRCETQYGKKRGRTSSCDTYAAECSDIEDSEPDNRNPSDFSKRQKRLYVNPFICPPKKLDSEFDDYLFLDCADNRIRPLSRKTLQMDLRSFFNLCTVQFGSPREIKSLNFRTSDGTTCSAYRDGNDGQWQHLLGFLDVDEHSWIRVSIGDDHDDDLALEIWFQWLDPSKMPEKELKRLLTHDGTDGEDACRALDMGKMLAKESKVTVFNEYLEWMGVDVKVIPLESGESSRALLFANLVENLSRA</sequence>
<comment type="caution">
    <text evidence="1">The sequence shown here is derived from an EMBL/GenBank/DDBJ whole genome shotgun (WGS) entry which is preliminary data.</text>
</comment>
<dbReference type="EMBL" id="JAAMPI010000371">
    <property type="protein sequence ID" value="KAF4632176.1"/>
    <property type="molecule type" value="Genomic_DNA"/>
</dbReference>
<dbReference type="OrthoDB" id="3534086at2759"/>
<gene>
    <name evidence="1" type="ORF">G7Y89_g5956</name>
</gene>
<organism evidence="1 2">
    <name type="scientific">Cudoniella acicularis</name>
    <dbReference type="NCBI Taxonomy" id="354080"/>
    <lineage>
        <taxon>Eukaryota</taxon>
        <taxon>Fungi</taxon>
        <taxon>Dikarya</taxon>
        <taxon>Ascomycota</taxon>
        <taxon>Pezizomycotina</taxon>
        <taxon>Leotiomycetes</taxon>
        <taxon>Helotiales</taxon>
        <taxon>Tricladiaceae</taxon>
        <taxon>Cudoniella</taxon>
    </lineage>
</organism>
<protein>
    <submittedName>
        <fullName evidence="1">Uncharacterized protein</fullName>
    </submittedName>
</protein>
<dbReference type="AlphaFoldDB" id="A0A8H4RMW4"/>
<reference evidence="1 2" key="1">
    <citation type="submission" date="2020-03" db="EMBL/GenBank/DDBJ databases">
        <title>Draft Genome Sequence of Cudoniella acicularis.</title>
        <authorList>
            <person name="Buettner E."/>
            <person name="Kellner H."/>
        </authorList>
    </citation>
    <scope>NUCLEOTIDE SEQUENCE [LARGE SCALE GENOMIC DNA]</scope>
    <source>
        <strain evidence="1 2">DSM 108380</strain>
    </source>
</reference>
<proteinExistence type="predicted"/>